<feature type="domain" description="EF-hand" evidence="6">
    <location>
        <begin position="180"/>
        <end position="215"/>
    </location>
</feature>
<keyword evidence="2" id="KW-0479">Metal-binding</keyword>
<dbReference type="InterPro" id="IPR011992">
    <property type="entry name" value="EF-hand-dom_pair"/>
</dbReference>
<dbReference type="FunFam" id="1.10.238.10:FF:000009">
    <property type="entry name" value="Visinin-like protein 1"/>
    <property type="match status" value="1"/>
</dbReference>
<evidence type="ECO:0000256" key="1">
    <source>
        <dbReference type="ARBA" id="ARBA00006049"/>
    </source>
</evidence>
<evidence type="ECO:0000256" key="3">
    <source>
        <dbReference type="ARBA" id="ARBA00022737"/>
    </source>
</evidence>
<dbReference type="SMART" id="SM00054">
    <property type="entry name" value="EFh"/>
    <property type="match status" value="3"/>
</dbReference>
<dbReference type="OrthoDB" id="191686at2759"/>
<evidence type="ECO:0000313" key="7">
    <source>
        <dbReference type="EMBL" id="CDW31226.1"/>
    </source>
</evidence>
<dbReference type="GO" id="GO:0005509">
    <property type="term" value="F:calcium ion binding"/>
    <property type="evidence" value="ECO:0007669"/>
    <property type="project" value="InterPro"/>
</dbReference>
<reference evidence="7" key="1">
    <citation type="submission" date="2014-05" db="EMBL/GenBank/DDBJ databases">
        <authorList>
            <person name="Chronopoulou M."/>
        </authorList>
    </citation>
    <scope>NUCLEOTIDE SEQUENCE</scope>
    <source>
        <tissue evidence="7">Whole organism</tissue>
    </source>
</reference>
<evidence type="ECO:0000256" key="5">
    <source>
        <dbReference type="SAM" id="MobiDB-lite"/>
    </source>
</evidence>
<dbReference type="PRINTS" id="PR00450">
    <property type="entry name" value="RECOVERIN"/>
</dbReference>
<feature type="compositionally biased region" description="Low complexity" evidence="5">
    <location>
        <begin position="21"/>
        <end position="31"/>
    </location>
</feature>
<dbReference type="Pfam" id="PF00036">
    <property type="entry name" value="EF-hand_1"/>
    <property type="match status" value="1"/>
</dbReference>
<proteinExistence type="inferred from homology"/>
<dbReference type="Gene3D" id="1.10.238.10">
    <property type="entry name" value="EF-hand"/>
    <property type="match status" value="1"/>
</dbReference>
<dbReference type="PANTHER" id="PTHR23055:SF69">
    <property type="entry name" value="NEURONAL CALCIUM SENSOR 2"/>
    <property type="match status" value="1"/>
</dbReference>
<dbReference type="CDD" id="cd00051">
    <property type="entry name" value="EFh"/>
    <property type="match status" value="2"/>
</dbReference>
<feature type="non-terminal residue" evidence="7">
    <location>
        <position position="235"/>
    </location>
</feature>
<dbReference type="PROSITE" id="PS00018">
    <property type="entry name" value="EF_HAND_1"/>
    <property type="match status" value="3"/>
</dbReference>
<feature type="region of interest" description="Disordered" evidence="5">
    <location>
        <begin position="21"/>
        <end position="43"/>
    </location>
</feature>
<name>A0A0K2U0Q0_LEPSM</name>
<sequence>RVLRKKNTRFGSNFIMSEVGNNMSSRSGSRGPRYRNSRRHRQNKESIKALKQEDIDYLVQNTKYDESEIREWYKGFRADCPDGTLGKTKILDMYSLILPSGNAQVFVDQIFRIFDNDGNGTIDFKEFMMATDMTASGSPEEKLAWAFKMYDKDNSGSIELTEMIEIIGTLYEMEGVPREKAGDRAKIIFGALDVNGDGELTCEEFVRGCMEDPELVRLLNSGGLEEDNDEGEDEY</sequence>
<protein>
    <recommendedName>
        <fullName evidence="6">EF-hand domain-containing protein</fullName>
    </recommendedName>
</protein>
<dbReference type="AlphaFoldDB" id="A0A0K2U0Q0"/>
<dbReference type="InterPro" id="IPR002048">
    <property type="entry name" value="EF_hand_dom"/>
</dbReference>
<evidence type="ECO:0000256" key="2">
    <source>
        <dbReference type="ARBA" id="ARBA00022723"/>
    </source>
</evidence>
<feature type="domain" description="EF-hand" evidence="6">
    <location>
        <begin position="102"/>
        <end position="137"/>
    </location>
</feature>
<dbReference type="EMBL" id="HACA01013865">
    <property type="protein sequence ID" value="CDW31226.1"/>
    <property type="molecule type" value="Transcribed_RNA"/>
</dbReference>
<feature type="non-terminal residue" evidence="7">
    <location>
        <position position="1"/>
    </location>
</feature>
<feature type="domain" description="EF-hand" evidence="6">
    <location>
        <begin position="138"/>
        <end position="173"/>
    </location>
</feature>
<comment type="similarity">
    <text evidence="1">Belongs to the recoverin family.</text>
</comment>
<feature type="compositionally biased region" description="Basic residues" evidence="5">
    <location>
        <begin position="32"/>
        <end position="42"/>
    </location>
</feature>
<keyword evidence="4" id="KW-0106">Calcium</keyword>
<dbReference type="PANTHER" id="PTHR23055">
    <property type="entry name" value="CALCIUM BINDING PROTEINS"/>
    <property type="match status" value="1"/>
</dbReference>
<dbReference type="PROSITE" id="PS50222">
    <property type="entry name" value="EF_HAND_2"/>
    <property type="match status" value="3"/>
</dbReference>
<dbReference type="SUPFAM" id="SSF47473">
    <property type="entry name" value="EF-hand"/>
    <property type="match status" value="1"/>
</dbReference>
<keyword evidence="3" id="KW-0677">Repeat</keyword>
<dbReference type="InterPro" id="IPR018247">
    <property type="entry name" value="EF_Hand_1_Ca_BS"/>
</dbReference>
<evidence type="ECO:0000259" key="6">
    <source>
        <dbReference type="PROSITE" id="PS50222"/>
    </source>
</evidence>
<evidence type="ECO:0000256" key="4">
    <source>
        <dbReference type="ARBA" id="ARBA00022837"/>
    </source>
</evidence>
<accession>A0A0K2U0Q0</accession>
<organism evidence="7">
    <name type="scientific">Lepeophtheirus salmonis</name>
    <name type="common">Salmon louse</name>
    <name type="synonym">Caligus salmonis</name>
    <dbReference type="NCBI Taxonomy" id="72036"/>
    <lineage>
        <taxon>Eukaryota</taxon>
        <taxon>Metazoa</taxon>
        <taxon>Ecdysozoa</taxon>
        <taxon>Arthropoda</taxon>
        <taxon>Crustacea</taxon>
        <taxon>Multicrustacea</taxon>
        <taxon>Hexanauplia</taxon>
        <taxon>Copepoda</taxon>
        <taxon>Siphonostomatoida</taxon>
        <taxon>Caligidae</taxon>
        <taxon>Lepeophtheirus</taxon>
    </lineage>
</organism>
<dbReference type="Pfam" id="PF13499">
    <property type="entry name" value="EF-hand_7"/>
    <property type="match status" value="1"/>
</dbReference>
<dbReference type="InterPro" id="IPR028846">
    <property type="entry name" value="Recoverin"/>
</dbReference>